<dbReference type="PROSITE" id="PS01348">
    <property type="entry name" value="MRAY_2"/>
    <property type="match status" value="1"/>
</dbReference>
<dbReference type="UniPathway" id="UPA00219"/>
<evidence type="ECO:0000256" key="8">
    <source>
        <dbReference type="ARBA" id="ARBA00022989"/>
    </source>
</evidence>
<feature type="transmembrane region" description="Helical" evidence="12">
    <location>
        <begin position="75"/>
        <end position="92"/>
    </location>
</feature>
<dbReference type="PANTHER" id="PTHR22926:SF5">
    <property type="entry name" value="PHOSPHO-N-ACETYLMURAMOYL-PENTAPEPTIDE-TRANSFERASE HOMOLOG"/>
    <property type="match status" value="1"/>
</dbReference>
<feature type="transmembrane region" description="Helical" evidence="12">
    <location>
        <begin position="393"/>
        <end position="412"/>
    </location>
</feature>
<keyword evidence="12 14" id="KW-0460">Magnesium</keyword>
<dbReference type="KEGG" id="rbc:BN938_0846"/>
<evidence type="ECO:0000256" key="2">
    <source>
        <dbReference type="ARBA" id="ARBA00005583"/>
    </source>
</evidence>
<evidence type="ECO:0000256" key="1">
    <source>
        <dbReference type="ARBA" id="ARBA00004141"/>
    </source>
</evidence>
<keyword evidence="12 14" id="KW-0479">Metal-binding</keyword>
<keyword evidence="6 12" id="KW-0133">Cell shape</keyword>
<dbReference type="Pfam" id="PF00953">
    <property type="entry name" value="Glycos_transf_4"/>
    <property type="match status" value="1"/>
</dbReference>
<keyword evidence="3 12" id="KW-0132">Cell division</keyword>
<evidence type="ECO:0000256" key="10">
    <source>
        <dbReference type="ARBA" id="ARBA00023306"/>
    </source>
</evidence>
<comment type="catalytic activity">
    <reaction evidence="12">
        <text>UDP-N-acetyl-alpha-D-muramoyl-L-alanyl-gamma-D-glutamyl-meso-2,6-diaminopimeloyl-D-alanyl-D-alanine + di-trans,octa-cis-undecaprenyl phosphate = di-trans,octa-cis-undecaprenyl diphospho-N-acetyl-alpha-D-muramoyl-L-alanyl-D-glutamyl-meso-2,6-diaminopimeloyl-D-alanyl-D-alanine + UMP</text>
        <dbReference type="Rhea" id="RHEA:28386"/>
        <dbReference type="ChEBI" id="CHEBI:57865"/>
        <dbReference type="ChEBI" id="CHEBI:60392"/>
        <dbReference type="ChEBI" id="CHEBI:61386"/>
        <dbReference type="ChEBI" id="CHEBI:61387"/>
        <dbReference type="EC" id="2.7.8.13"/>
    </reaction>
</comment>
<evidence type="ECO:0000313" key="15">
    <source>
        <dbReference type="EMBL" id="CDN30947.1"/>
    </source>
</evidence>
<dbReference type="GO" id="GO:0046872">
    <property type="term" value="F:metal ion binding"/>
    <property type="evidence" value="ECO:0007669"/>
    <property type="project" value="UniProtKB-KW"/>
</dbReference>
<dbReference type="EMBL" id="HG934468">
    <property type="protein sequence ID" value="CDN30947.1"/>
    <property type="molecule type" value="Genomic_DNA"/>
</dbReference>
<feature type="transmembrane region" description="Helical" evidence="12">
    <location>
        <begin position="339"/>
        <end position="362"/>
    </location>
</feature>
<comment type="similarity">
    <text evidence="2 12">Belongs to the glycosyltransferase 4 family. MraY subfamily.</text>
</comment>
<keyword evidence="12" id="KW-1003">Cell membrane</keyword>
<keyword evidence="8 12" id="KW-1133">Transmembrane helix</keyword>
<dbReference type="GO" id="GO:0008360">
    <property type="term" value="P:regulation of cell shape"/>
    <property type="evidence" value="ECO:0007669"/>
    <property type="project" value="UniProtKB-KW"/>
</dbReference>
<gene>
    <name evidence="12" type="primary">mraY</name>
    <name evidence="15" type="ORF">BN938_0846</name>
</gene>
<feature type="binding site" evidence="14">
    <location>
        <position position="241"/>
    </location>
    <ligand>
        <name>Mg(2+)</name>
        <dbReference type="ChEBI" id="CHEBI:18420"/>
    </ligand>
</feature>
<name>A0A060R756_9BACT</name>
<dbReference type="GO" id="GO:0051992">
    <property type="term" value="F:UDP-N-acetylmuramoyl-L-alanyl-D-glutamyl-meso-2,6-diaminopimelyl-D-alanyl-D-alanine:undecaprenyl-phosphate transferase activity"/>
    <property type="evidence" value="ECO:0007669"/>
    <property type="project" value="RHEA"/>
</dbReference>
<dbReference type="InterPro" id="IPR018480">
    <property type="entry name" value="PNAcMuramoyl-5peptid_Trfase_CS"/>
</dbReference>
<comment type="function">
    <text evidence="12">Catalyzes the initial step of the lipid cycle reactions in the biosynthesis of the cell wall peptidoglycan: transfers peptidoglycan precursor phospho-MurNAc-pentapeptide from UDP-MurNAc-pentapeptide onto the lipid carrier undecaprenyl phosphate, yielding undecaprenyl-pyrophosphoryl-MurNAc-pentapeptide, known as lipid I.</text>
</comment>
<dbReference type="STRING" id="1433126.BN938_0846"/>
<feature type="transmembrane region" description="Helical" evidence="12">
    <location>
        <begin position="136"/>
        <end position="152"/>
    </location>
</feature>
<dbReference type="Proteomes" id="UP000027616">
    <property type="component" value="Chromosome I"/>
</dbReference>
<evidence type="ECO:0000256" key="6">
    <source>
        <dbReference type="ARBA" id="ARBA00022960"/>
    </source>
</evidence>
<dbReference type="GO" id="GO:0071555">
    <property type="term" value="P:cell wall organization"/>
    <property type="evidence" value="ECO:0007669"/>
    <property type="project" value="UniProtKB-KW"/>
</dbReference>
<evidence type="ECO:0000313" key="16">
    <source>
        <dbReference type="Proteomes" id="UP000027616"/>
    </source>
</evidence>
<feature type="transmembrane region" description="Helical" evidence="12">
    <location>
        <begin position="98"/>
        <end position="116"/>
    </location>
</feature>
<feature type="transmembrane region" description="Helical" evidence="12">
    <location>
        <begin position="249"/>
        <end position="268"/>
    </location>
</feature>
<evidence type="ECO:0000256" key="3">
    <source>
        <dbReference type="ARBA" id="ARBA00022618"/>
    </source>
</evidence>
<dbReference type="NCBIfam" id="TIGR00445">
    <property type="entry name" value="mraY"/>
    <property type="match status" value="1"/>
</dbReference>
<dbReference type="PROSITE" id="PS01347">
    <property type="entry name" value="MRAY_1"/>
    <property type="match status" value="1"/>
</dbReference>
<dbReference type="EC" id="2.7.8.13" evidence="12 13"/>
<dbReference type="eggNOG" id="COG0472">
    <property type="taxonomic scope" value="Bacteria"/>
</dbReference>
<sequence>MLYHFVDFCRGVIDIPGATMFGNISFRAAAAIILSLLVAIVFGKSIIRLLQRKQIGEEIRNLGLEGQLSKRGTPTMGGVIILISILVPVLLFSDLTNIYVQLMILTTVWLGLIGFADDFIKVFRKKKEGLSGRVKIVGQVGLGIIVGTVMWANPDIVIRERVASRQVGEVVITQDINNNRQAVRLSPPAKSTTTTIPFFKNAKLNYRSLIPVDGRVGDVLGWLLYILVAVFVIAAVSNGANLTDGLDGLATGVSVPIGVVLGLMAYFSGNIIFAEYLKIPYIPGSGELFIFAAAFAGALIGFLWYNTYPAQVFMGDTGSLAIGGIIAVMALLIRKELLLPILCGIFLVEALSVTLQVGYFKYTKKRFGEGRRIFAMAPLHHHYQKRGFFETKIVIRFWIIQLLLAAIAIATLKIR</sequence>
<protein>
    <recommendedName>
        <fullName evidence="12 13">Phospho-N-acetylmuramoyl-pentapeptide-transferase</fullName>
        <ecNumber evidence="12 13">2.7.8.13</ecNumber>
    </recommendedName>
    <alternativeName>
        <fullName evidence="12">UDP-MurNAc-pentapeptide phosphotransferase</fullName>
    </alternativeName>
</protein>
<feature type="transmembrane region" description="Helical" evidence="12">
    <location>
        <begin position="24"/>
        <end position="43"/>
    </location>
</feature>
<dbReference type="InterPro" id="IPR003524">
    <property type="entry name" value="PNAcMuramoyl-5peptid_Trfase"/>
</dbReference>
<accession>A0A060R756</accession>
<dbReference type="OrthoDB" id="9805475at2"/>
<keyword evidence="11 12" id="KW-0961">Cell wall biogenesis/degradation</keyword>
<dbReference type="AlphaFoldDB" id="A0A060R756"/>
<feature type="transmembrane region" description="Helical" evidence="12">
    <location>
        <begin position="288"/>
        <end position="305"/>
    </location>
</feature>
<dbReference type="PANTHER" id="PTHR22926">
    <property type="entry name" value="PHOSPHO-N-ACETYLMURAMOYL-PENTAPEPTIDE-TRANSFERASE"/>
    <property type="match status" value="1"/>
</dbReference>
<dbReference type="HOGENOM" id="CLU_023982_0_0_10"/>
<feature type="transmembrane region" description="Helical" evidence="12">
    <location>
        <begin position="219"/>
        <end position="237"/>
    </location>
</feature>
<evidence type="ECO:0000256" key="11">
    <source>
        <dbReference type="ARBA" id="ARBA00023316"/>
    </source>
</evidence>
<evidence type="ECO:0000256" key="5">
    <source>
        <dbReference type="ARBA" id="ARBA00022692"/>
    </source>
</evidence>
<keyword evidence="4 12" id="KW-0808">Transferase</keyword>
<comment type="pathway">
    <text evidence="12">Cell wall biogenesis; peptidoglycan biosynthesis.</text>
</comment>
<keyword evidence="5 12" id="KW-0812">Transmembrane</keyword>
<proteinExistence type="inferred from homology"/>
<dbReference type="GO" id="GO:0005886">
    <property type="term" value="C:plasma membrane"/>
    <property type="evidence" value="ECO:0007669"/>
    <property type="project" value="UniProtKB-SubCell"/>
</dbReference>
<dbReference type="PATRIC" id="fig|1433126.3.peg.846"/>
<dbReference type="InterPro" id="IPR000715">
    <property type="entry name" value="Glycosyl_transferase_4"/>
</dbReference>
<dbReference type="GO" id="GO:0008963">
    <property type="term" value="F:phospho-N-acetylmuramoyl-pentapeptide-transferase activity"/>
    <property type="evidence" value="ECO:0007669"/>
    <property type="project" value="UniProtKB-UniRule"/>
</dbReference>
<dbReference type="GO" id="GO:0009252">
    <property type="term" value="P:peptidoglycan biosynthetic process"/>
    <property type="evidence" value="ECO:0007669"/>
    <property type="project" value="UniProtKB-UniRule"/>
</dbReference>
<reference evidence="15 16" key="1">
    <citation type="journal article" date="2015" name="Genome Announc.">
        <title>Complete Genome Sequence of the Novel Leech Symbiont Mucinivorans hirudinis M3T.</title>
        <authorList>
            <person name="Nelson M.C."/>
            <person name="Bomar L."/>
            <person name="Graf J."/>
        </authorList>
    </citation>
    <scope>NUCLEOTIDE SEQUENCE [LARGE SCALE GENOMIC DNA]</scope>
    <source>
        <strain evidence="16">M3</strain>
    </source>
</reference>
<comment type="subcellular location">
    <subcellularLocation>
        <location evidence="12">Cell membrane</location>
        <topology evidence="12">Multi-pass membrane protein</topology>
    </subcellularLocation>
    <subcellularLocation>
        <location evidence="1">Membrane</location>
        <topology evidence="1">Multi-pass membrane protein</topology>
    </subcellularLocation>
</comment>
<dbReference type="Pfam" id="PF10555">
    <property type="entry name" value="MraY_sig1"/>
    <property type="match status" value="1"/>
</dbReference>
<dbReference type="HAMAP" id="MF_00038">
    <property type="entry name" value="MraY"/>
    <property type="match status" value="1"/>
</dbReference>
<evidence type="ECO:0000256" key="12">
    <source>
        <dbReference type="HAMAP-Rule" id="MF_00038"/>
    </source>
</evidence>
<organism evidence="15 16">
    <name type="scientific">Mucinivorans hirudinis</name>
    <dbReference type="NCBI Taxonomy" id="1433126"/>
    <lineage>
        <taxon>Bacteria</taxon>
        <taxon>Pseudomonadati</taxon>
        <taxon>Bacteroidota</taxon>
        <taxon>Bacteroidia</taxon>
        <taxon>Bacteroidales</taxon>
        <taxon>Rikenellaceae</taxon>
        <taxon>Mucinivorans</taxon>
    </lineage>
</organism>
<evidence type="ECO:0000256" key="9">
    <source>
        <dbReference type="ARBA" id="ARBA00023136"/>
    </source>
</evidence>
<keyword evidence="7 12" id="KW-0573">Peptidoglycan synthesis</keyword>
<evidence type="ECO:0000256" key="13">
    <source>
        <dbReference type="NCBIfam" id="TIGR00445"/>
    </source>
</evidence>
<evidence type="ECO:0000256" key="7">
    <source>
        <dbReference type="ARBA" id="ARBA00022984"/>
    </source>
</evidence>
<comment type="cofactor">
    <cofactor evidence="12 14">
        <name>Mg(2+)</name>
        <dbReference type="ChEBI" id="CHEBI:18420"/>
    </cofactor>
</comment>
<dbReference type="CDD" id="cd06852">
    <property type="entry name" value="GT_MraY"/>
    <property type="match status" value="1"/>
</dbReference>
<evidence type="ECO:0000256" key="4">
    <source>
        <dbReference type="ARBA" id="ARBA00022679"/>
    </source>
</evidence>
<dbReference type="GO" id="GO:0051301">
    <property type="term" value="P:cell division"/>
    <property type="evidence" value="ECO:0007669"/>
    <property type="project" value="UniProtKB-KW"/>
</dbReference>
<feature type="transmembrane region" description="Helical" evidence="12">
    <location>
        <begin position="312"/>
        <end position="333"/>
    </location>
</feature>
<keyword evidence="9 12" id="KW-0472">Membrane</keyword>
<keyword evidence="16" id="KW-1185">Reference proteome</keyword>
<evidence type="ECO:0000256" key="14">
    <source>
        <dbReference type="PIRSR" id="PIRSR600715-1"/>
    </source>
</evidence>
<feature type="binding site" evidence="14">
    <location>
        <position position="316"/>
    </location>
    <ligand>
        <name>Mg(2+)</name>
        <dbReference type="ChEBI" id="CHEBI:18420"/>
    </ligand>
</feature>
<keyword evidence="10 12" id="KW-0131">Cell cycle</keyword>